<feature type="region of interest" description="Disordered" evidence="1">
    <location>
        <begin position="276"/>
        <end position="296"/>
    </location>
</feature>
<name>A0A644WBJ6_9ZZZZ</name>
<dbReference type="InterPro" id="IPR013750">
    <property type="entry name" value="GHMP_kinase_C_dom"/>
</dbReference>
<comment type="caution">
    <text evidence="4">The sequence shown here is derived from an EMBL/GenBank/DDBJ whole genome shotgun (WGS) entry which is preliminary data.</text>
</comment>
<dbReference type="Pfam" id="PF08544">
    <property type="entry name" value="GHMP_kinases_C"/>
    <property type="match status" value="1"/>
</dbReference>
<organism evidence="4">
    <name type="scientific">bioreactor metagenome</name>
    <dbReference type="NCBI Taxonomy" id="1076179"/>
    <lineage>
        <taxon>unclassified sequences</taxon>
        <taxon>metagenomes</taxon>
        <taxon>ecological metagenomes</taxon>
    </lineage>
</organism>
<accession>A0A644WBJ6</accession>
<keyword evidence="4" id="KW-0418">Kinase</keyword>
<evidence type="ECO:0000259" key="2">
    <source>
        <dbReference type="Pfam" id="PF00288"/>
    </source>
</evidence>
<dbReference type="GO" id="GO:0016301">
    <property type="term" value="F:kinase activity"/>
    <property type="evidence" value="ECO:0007669"/>
    <property type="project" value="UniProtKB-KW"/>
</dbReference>
<feature type="domain" description="GHMP kinase N-terminal" evidence="2">
    <location>
        <begin position="59"/>
        <end position="123"/>
    </location>
</feature>
<dbReference type="GO" id="GO:0005524">
    <property type="term" value="F:ATP binding"/>
    <property type="evidence" value="ECO:0007669"/>
    <property type="project" value="InterPro"/>
</dbReference>
<evidence type="ECO:0000259" key="3">
    <source>
        <dbReference type="Pfam" id="PF08544"/>
    </source>
</evidence>
<dbReference type="InterPro" id="IPR012363">
    <property type="entry name" value="PduX"/>
</dbReference>
<evidence type="ECO:0000313" key="4">
    <source>
        <dbReference type="EMBL" id="MPM00878.1"/>
    </source>
</evidence>
<dbReference type="InterPro" id="IPR006204">
    <property type="entry name" value="GHMP_kinase_N_dom"/>
</dbReference>
<keyword evidence="4" id="KW-0808">Transferase</keyword>
<dbReference type="InterPro" id="IPR020568">
    <property type="entry name" value="Ribosomal_Su5_D2-typ_SF"/>
</dbReference>
<sequence>MTTVAAACPGTCGELFQGTLEGIPCLVSCPIDRYARIRITARPGEGLSLPGEMSKTRRALEAFLGRRFLGGKNLAVERMEALPEGKGYASSTADILSALACAAFLAGTSLPPEEASAIALSVEPTDSIAWPGLALLDHREGRIMRFLGPPPPLSVFVLDWGGTVDTEEFNSRNSRPVLESLAPLHREAFSLVLRGVEQGDPEALGRGASLSARASARLLEKPRLDECFALCSLLGGYGVCVAHSGTLYGILLPSGAAGREDEILGTAARRLSPGWEGRMHSVVSGGPGREERKERP</sequence>
<proteinExistence type="predicted"/>
<dbReference type="EC" id="2.7.1.177" evidence="4"/>
<protein>
    <submittedName>
        <fullName evidence="4">L-threonine kinase</fullName>
        <ecNumber evidence="4">2.7.1.177</ecNumber>
    </submittedName>
</protein>
<dbReference type="SUPFAM" id="SSF54211">
    <property type="entry name" value="Ribosomal protein S5 domain 2-like"/>
    <property type="match status" value="1"/>
</dbReference>
<dbReference type="PIRSF" id="PIRSF033887">
    <property type="entry name" value="PduX"/>
    <property type="match status" value="1"/>
</dbReference>
<dbReference type="EMBL" id="VSSQ01000759">
    <property type="protein sequence ID" value="MPM00878.1"/>
    <property type="molecule type" value="Genomic_DNA"/>
</dbReference>
<dbReference type="AlphaFoldDB" id="A0A644WBJ6"/>
<dbReference type="Pfam" id="PF00288">
    <property type="entry name" value="GHMP_kinases_N"/>
    <property type="match status" value="1"/>
</dbReference>
<gene>
    <name evidence="4" type="primary">pduX_2</name>
    <name evidence="4" type="ORF">SDC9_47111</name>
</gene>
<evidence type="ECO:0000256" key="1">
    <source>
        <dbReference type="SAM" id="MobiDB-lite"/>
    </source>
</evidence>
<feature type="domain" description="GHMP kinase C-terminal" evidence="3">
    <location>
        <begin position="194"/>
        <end position="254"/>
    </location>
</feature>
<reference evidence="4" key="1">
    <citation type="submission" date="2019-08" db="EMBL/GenBank/DDBJ databases">
        <authorList>
            <person name="Kucharzyk K."/>
            <person name="Murdoch R.W."/>
            <person name="Higgins S."/>
            <person name="Loffler F."/>
        </authorList>
    </citation>
    <scope>NUCLEOTIDE SEQUENCE</scope>
</reference>